<dbReference type="Proteomes" id="UP000294933">
    <property type="component" value="Unassembled WGS sequence"/>
</dbReference>
<dbReference type="EMBL" id="ML170171">
    <property type="protein sequence ID" value="TDL23330.1"/>
    <property type="molecule type" value="Genomic_DNA"/>
</dbReference>
<dbReference type="VEuPathDB" id="FungiDB:BD410DRAFT_787678"/>
<proteinExistence type="predicted"/>
<sequence length="330" mass="36802">MSQYFIPPRQSTSRTRQDDSPTFTPQHHEDIQSAVYIFPSPAADQGSSSPALSSAISFPTDITLSSYHLASGHSRDGSRDSRLSWEEFGPRQRSVSIGTGSPSDLEVEVWEWPAEEEEGVVSEGTGVDVGLEAAVERANRWDLLRRRPLVDRFSTDYIEERLQFRRRLRAISMSPSWDGDPRTRKLSSPGTPSRVRARSPAPHPPLRIPLLSFFSSLLSLDDSTMHLLTHTPHPHSSELFPGPQLFISNLDDISAEEKLHSRNTSDLGESDLRHLKRGIAIATDSSVQPSNTFALPMIDIWSIVTGVWKNTGKVWTEVWRPVTQPSAVAT</sequence>
<keyword evidence="3" id="KW-1185">Reference proteome</keyword>
<evidence type="ECO:0000256" key="1">
    <source>
        <dbReference type="SAM" id="MobiDB-lite"/>
    </source>
</evidence>
<evidence type="ECO:0000313" key="2">
    <source>
        <dbReference type="EMBL" id="TDL23330.1"/>
    </source>
</evidence>
<evidence type="ECO:0000313" key="3">
    <source>
        <dbReference type="Proteomes" id="UP000294933"/>
    </source>
</evidence>
<feature type="region of interest" description="Disordered" evidence="1">
    <location>
        <begin position="1"/>
        <end position="30"/>
    </location>
</feature>
<dbReference type="OrthoDB" id="10676642at2759"/>
<gene>
    <name evidence="2" type="ORF">BD410DRAFT_787678</name>
</gene>
<name>A0A4Y7Q933_9AGAM</name>
<dbReference type="AlphaFoldDB" id="A0A4Y7Q933"/>
<feature type="compositionally biased region" description="Polar residues" evidence="1">
    <location>
        <begin position="1"/>
        <end position="25"/>
    </location>
</feature>
<organism evidence="2 3">
    <name type="scientific">Rickenella mellea</name>
    <dbReference type="NCBI Taxonomy" id="50990"/>
    <lineage>
        <taxon>Eukaryota</taxon>
        <taxon>Fungi</taxon>
        <taxon>Dikarya</taxon>
        <taxon>Basidiomycota</taxon>
        <taxon>Agaricomycotina</taxon>
        <taxon>Agaricomycetes</taxon>
        <taxon>Hymenochaetales</taxon>
        <taxon>Rickenellaceae</taxon>
        <taxon>Rickenella</taxon>
    </lineage>
</organism>
<reference evidence="2 3" key="1">
    <citation type="submission" date="2018-06" db="EMBL/GenBank/DDBJ databases">
        <title>A transcriptomic atlas of mushroom development highlights an independent origin of complex multicellularity.</title>
        <authorList>
            <consortium name="DOE Joint Genome Institute"/>
            <person name="Krizsan K."/>
            <person name="Almasi E."/>
            <person name="Merenyi Z."/>
            <person name="Sahu N."/>
            <person name="Viragh M."/>
            <person name="Koszo T."/>
            <person name="Mondo S."/>
            <person name="Kiss B."/>
            <person name="Balint B."/>
            <person name="Kues U."/>
            <person name="Barry K."/>
            <person name="Hegedus J.C."/>
            <person name="Henrissat B."/>
            <person name="Johnson J."/>
            <person name="Lipzen A."/>
            <person name="Ohm R."/>
            <person name="Nagy I."/>
            <person name="Pangilinan J."/>
            <person name="Yan J."/>
            <person name="Xiong Y."/>
            <person name="Grigoriev I.V."/>
            <person name="Hibbett D.S."/>
            <person name="Nagy L.G."/>
        </authorList>
    </citation>
    <scope>NUCLEOTIDE SEQUENCE [LARGE SCALE GENOMIC DNA]</scope>
    <source>
        <strain evidence="2 3">SZMC22713</strain>
    </source>
</reference>
<accession>A0A4Y7Q933</accession>
<feature type="region of interest" description="Disordered" evidence="1">
    <location>
        <begin position="175"/>
        <end position="203"/>
    </location>
</feature>
<protein>
    <submittedName>
        <fullName evidence="2">Uncharacterized protein</fullName>
    </submittedName>
</protein>